<proteinExistence type="predicted"/>
<dbReference type="PANTHER" id="PTHR30514">
    <property type="entry name" value="GLUCOKINASE"/>
    <property type="match status" value="1"/>
</dbReference>
<sequence length="293" mass="30827">MTKPRVAKELLEGLRSEAVEELPPAARLLASFVLANRLTILTSSAAELASRVGVSDATIIRSVQALGFTGLPHLKQVLAATMGAEAAGPATDLDHTLAEAGEGARNALDLALDLQREAMASLDEPEVRQAMLDAISLMHPARRIVIYGIGPTAHMARYMATILQRSGRIALTLDAAGIALADQLLALREGDVVLALTYGRAYREIMATIQEARRLGLPVAMISDSADAMIVAQAKVLIRARRGRTGHVALHATTMAALEAMSLGLAGCDGSSAVGSLVRLNQLRRSVMGPDAS</sequence>
<dbReference type="PANTHER" id="PTHR30514:SF18">
    <property type="entry name" value="RPIR-FAMILY TRANSCRIPTIONAL REGULATOR"/>
    <property type="match status" value="1"/>
</dbReference>
<dbReference type="InterPro" id="IPR009057">
    <property type="entry name" value="Homeodomain-like_sf"/>
</dbReference>
<evidence type="ECO:0000259" key="5">
    <source>
        <dbReference type="PROSITE" id="PS51464"/>
    </source>
</evidence>
<evidence type="ECO:0000313" key="7">
    <source>
        <dbReference type="Proteomes" id="UP000766336"/>
    </source>
</evidence>
<dbReference type="Pfam" id="PF01418">
    <property type="entry name" value="HTH_6"/>
    <property type="match status" value="1"/>
</dbReference>
<accession>A0ABS5QEU2</accession>
<dbReference type="Gene3D" id="1.10.10.10">
    <property type="entry name" value="Winged helix-like DNA-binding domain superfamily/Winged helix DNA-binding domain"/>
    <property type="match status" value="1"/>
</dbReference>
<evidence type="ECO:0000259" key="4">
    <source>
        <dbReference type="PROSITE" id="PS51071"/>
    </source>
</evidence>
<evidence type="ECO:0000313" key="6">
    <source>
        <dbReference type="EMBL" id="MBS7812072.1"/>
    </source>
</evidence>
<dbReference type="PROSITE" id="PS51071">
    <property type="entry name" value="HTH_RPIR"/>
    <property type="match status" value="1"/>
</dbReference>
<reference evidence="6 7" key="1">
    <citation type="submission" date="2021-05" db="EMBL/GenBank/DDBJ databases">
        <title>Roseococcus sp. XZZS9, whole genome shotgun sequencing project.</title>
        <authorList>
            <person name="Zhao G."/>
            <person name="Shen L."/>
        </authorList>
    </citation>
    <scope>NUCLEOTIDE SEQUENCE [LARGE SCALE GENOMIC DNA]</scope>
    <source>
        <strain evidence="6 7">XZZS9</strain>
    </source>
</reference>
<dbReference type="Gene3D" id="3.40.50.10490">
    <property type="entry name" value="Glucose-6-phosphate isomerase like protein, domain 1"/>
    <property type="match status" value="1"/>
</dbReference>
<dbReference type="RefSeq" id="WP_213670708.1">
    <property type="nucleotide sequence ID" value="NZ_JAHCDA010000002.1"/>
</dbReference>
<dbReference type="Proteomes" id="UP000766336">
    <property type="component" value="Unassembled WGS sequence"/>
</dbReference>
<evidence type="ECO:0000256" key="1">
    <source>
        <dbReference type="ARBA" id="ARBA00023015"/>
    </source>
</evidence>
<dbReference type="InterPro" id="IPR046348">
    <property type="entry name" value="SIS_dom_sf"/>
</dbReference>
<dbReference type="CDD" id="cd05013">
    <property type="entry name" value="SIS_RpiR"/>
    <property type="match status" value="1"/>
</dbReference>
<evidence type="ECO:0000256" key="3">
    <source>
        <dbReference type="ARBA" id="ARBA00023163"/>
    </source>
</evidence>
<keyword evidence="7" id="KW-1185">Reference proteome</keyword>
<feature type="domain" description="HTH rpiR-type" evidence="4">
    <location>
        <begin position="9"/>
        <end position="85"/>
    </location>
</feature>
<evidence type="ECO:0000256" key="2">
    <source>
        <dbReference type="ARBA" id="ARBA00023125"/>
    </source>
</evidence>
<dbReference type="Pfam" id="PF01380">
    <property type="entry name" value="SIS"/>
    <property type="match status" value="1"/>
</dbReference>
<keyword evidence="3" id="KW-0804">Transcription</keyword>
<dbReference type="EMBL" id="JAHCDA010000002">
    <property type="protein sequence ID" value="MBS7812072.1"/>
    <property type="molecule type" value="Genomic_DNA"/>
</dbReference>
<dbReference type="PROSITE" id="PS51464">
    <property type="entry name" value="SIS"/>
    <property type="match status" value="1"/>
</dbReference>
<dbReference type="InterPro" id="IPR035472">
    <property type="entry name" value="RpiR-like_SIS"/>
</dbReference>
<dbReference type="InterPro" id="IPR000281">
    <property type="entry name" value="HTH_RpiR"/>
</dbReference>
<dbReference type="InterPro" id="IPR047640">
    <property type="entry name" value="RpiR-like"/>
</dbReference>
<dbReference type="InterPro" id="IPR036388">
    <property type="entry name" value="WH-like_DNA-bd_sf"/>
</dbReference>
<feature type="domain" description="SIS" evidence="5">
    <location>
        <begin position="134"/>
        <end position="271"/>
    </location>
</feature>
<comment type="caution">
    <text evidence="6">The sequence shown here is derived from an EMBL/GenBank/DDBJ whole genome shotgun (WGS) entry which is preliminary data.</text>
</comment>
<keyword evidence="1" id="KW-0805">Transcription regulation</keyword>
<dbReference type="SUPFAM" id="SSF53697">
    <property type="entry name" value="SIS domain"/>
    <property type="match status" value="1"/>
</dbReference>
<keyword evidence="2" id="KW-0238">DNA-binding</keyword>
<gene>
    <name evidence="6" type="ORF">KHU32_14060</name>
</gene>
<protein>
    <submittedName>
        <fullName evidence="6">MurR/RpiR family transcriptional regulator</fullName>
    </submittedName>
</protein>
<name>A0ABS5QEU2_9PROT</name>
<dbReference type="InterPro" id="IPR001347">
    <property type="entry name" value="SIS_dom"/>
</dbReference>
<organism evidence="6 7">
    <name type="scientific">Roseococcus pinisoli</name>
    <dbReference type="NCBI Taxonomy" id="2835040"/>
    <lineage>
        <taxon>Bacteria</taxon>
        <taxon>Pseudomonadati</taxon>
        <taxon>Pseudomonadota</taxon>
        <taxon>Alphaproteobacteria</taxon>
        <taxon>Acetobacterales</taxon>
        <taxon>Roseomonadaceae</taxon>
        <taxon>Roseococcus</taxon>
    </lineage>
</organism>
<dbReference type="SUPFAM" id="SSF46689">
    <property type="entry name" value="Homeodomain-like"/>
    <property type="match status" value="1"/>
</dbReference>